<dbReference type="RefSeq" id="WP_323243917.1">
    <property type="nucleotide sequence ID" value="NZ_JAYGHK010000025.1"/>
</dbReference>
<dbReference type="EMBL" id="JAYGHK010000025">
    <property type="protein sequence ID" value="MEA5608394.1"/>
    <property type="molecule type" value="Genomic_DNA"/>
</dbReference>
<sequence length="311" mass="34068">MTKDISSCGLNPQINQNTSPEFSAGGLEIVHATNGRIRIRATEASLNEKLEKISADLRQYKGVREVCANQQTGSLVVTFDDRLVSLSQMLSILQEFEIKPISVSNVDAFAAWKSLDFWQEQSVSLIPLVTGLAVTGGLGISGLAAIPVYMITADATRRVIDYVEPKFSGSDVEKTTASSVVTSDERTIVETVYTVVHAIPGRIRFHLPRLAEDKAYGRRLEKLLQADPQVVNLRVNYHAASIAIAYQPAKLAVTHWVNLIELAEEIHPSGNSVKVSSDSSEITQPNVSSLWAEMKHLGMSFSLDYIAKLSL</sequence>
<proteinExistence type="predicted"/>
<evidence type="ECO:0000313" key="1">
    <source>
        <dbReference type="EMBL" id="MEA5608394.1"/>
    </source>
</evidence>
<keyword evidence="2" id="KW-1185">Reference proteome</keyword>
<evidence type="ECO:0008006" key="3">
    <source>
        <dbReference type="Google" id="ProtNLM"/>
    </source>
</evidence>
<dbReference type="Proteomes" id="UP001303285">
    <property type="component" value="Unassembled WGS sequence"/>
</dbReference>
<organism evidence="1 2">
    <name type="scientific">Nodularia spumigena UHCC 0060</name>
    <dbReference type="NCBI Taxonomy" id="3110300"/>
    <lineage>
        <taxon>Bacteria</taxon>
        <taxon>Bacillati</taxon>
        <taxon>Cyanobacteriota</taxon>
        <taxon>Cyanophyceae</taxon>
        <taxon>Nostocales</taxon>
        <taxon>Nodulariaceae</taxon>
        <taxon>Nodularia</taxon>
    </lineage>
</organism>
<dbReference type="Pfam" id="PF19991">
    <property type="entry name" value="HMA_2"/>
    <property type="match status" value="2"/>
</dbReference>
<comment type="caution">
    <text evidence="1">The sequence shown here is derived from an EMBL/GenBank/DDBJ whole genome shotgun (WGS) entry which is preliminary data.</text>
</comment>
<evidence type="ECO:0000313" key="2">
    <source>
        <dbReference type="Proteomes" id="UP001303285"/>
    </source>
</evidence>
<gene>
    <name evidence="1" type="ORF">VB695_09960</name>
</gene>
<name>A0ABU5URF7_NODSP</name>
<accession>A0ABU5URF7</accession>
<protein>
    <recommendedName>
        <fullName evidence="3">HMA domain-containing protein</fullName>
    </recommendedName>
</protein>
<reference evidence="1 2" key="1">
    <citation type="submission" date="2023-12" db="EMBL/GenBank/DDBJ databases">
        <title>Baltic Sea Cyanobacteria.</title>
        <authorList>
            <person name="Delbaje E."/>
            <person name="Fewer D.P."/>
            <person name="Shishido T.K."/>
        </authorList>
    </citation>
    <scope>NUCLEOTIDE SEQUENCE [LARGE SCALE GENOMIC DNA]</scope>
    <source>
        <strain evidence="1 2">UHCC 0060</strain>
    </source>
</reference>